<dbReference type="Pfam" id="PF02625">
    <property type="entry name" value="XdhC_CoxI"/>
    <property type="match status" value="1"/>
</dbReference>
<evidence type="ECO:0000313" key="2">
    <source>
        <dbReference type="EMBL" id="KKL25840.1"/>
    </source>
</evidence>
<protein>
    <recommendedName>
        <fullName evidence="1">XdhC- CoxI domain-containing protein</fullName>
    </recommendedName>
</protein>
<accession>A0A0F9BVA1</accession>
<organism evidence="2">
    <name type="scientific">marine sediment metagenome</name>
    <dbReference type="NCBI Taxonomy" id="412755"/>
    <lineage>
        <taxon>unclassified sequences</taxon>
        <taxon>metagenomes</taxon>
        <taxon>ecological metagenomes</taxon>
    </lineage>
</organism>
<evidence type="ECO:0000259" key="1">
    <source>
        <dbReference type="Pfam" id="PF02625"/>
    </source>
</evidence>
<dbReference type="EMBL" id="LAZR01036063">
    <property type="protein sequence ID" value="KKL25840.1"/>
    <property type="molecule type" value="Genomic_DNA"/>
</dbReference>
<proteinExistence type="predicted"/>
<gene>
    <name evidence="2" type="ORF">LCGC14_2401260</name>
</gene>
<feature type="domain" description="XdhC- CoxI" evidence="1">
    <location>
        <begin position="12"/>
        <end position="50"/>
    </location>
</feature>
<comment type="caution">
    <text evidence="2">The sequence shown here is derived from an EMBL/GenBank/DDBJ whole genome shotgun (WGS) entry which is preliminary data.</text>
</comment>
<feature type="non-terminal residue" evidence="2">
    <location>
        <position position="55"/>
    </location>
</feature>
<dbReference type="InterPro" id="IPR003777">
    <property type="entry name" value="XdhC_CoxI"/>
</dbReference>
<dbReference type="AlphaFoldDB" id="A0A0F9BVA1"/>
<name>A0A0F9BVA1_9ZZZZ</name>
<reference evidence="2" key="1">
    <citation type="journal article" date="2015" name="Nature">
        <title>Complex archaea that bridge the gap between prokaryotes and eukaryotes.</title>
        <authorList>
            <person name="Spang A."/>
            <person name="Saw J.H."/>
            <person name="Jorgensen S.L."/>
            <person name="Zaremba-Niedzwiedzka K."/>
            <person name="Martijn J."/>
            <person name="Lind A.E."/>
            <person name="van Eijk R."/>
            <person name="Schleper C."/>
            <person name="Guy L."/>
            <person name="Ettema T.J."/>
        </authorList>
    </citation>
    <scope>NUCLEOTIDE SEQUENCE</scope>
</reference>
<sequence length="55" mass="5825">MSFDLRALRAAVARHGAVWRVVVAETRGSSPREVGASMLVWRDGARDGGVAQSGT</sequence>